<proteinExistence type="inferred from homology"/>
<keyword evidence="4 11" id="KW-0812">Transmembrane</keyword>
<keyword evidence="6" id="KW-0809">Transit peptide</keyword>
<sequence>MFSRVALRAAPRQQPFSLVARRTFQTTRAQLSSPYHYPEGPRSNLPFNPKTRFFWFRYLMYCVVGFGSPVAIAETTIIIIIIIDPDVSLSLDPTRTIGSGKPSDFVKGKMEGGNGRWGSWLKL</sequence>
<keyword evidence="13" id="KW-1185">Reference proteome</keyword>
<evidence type="ECO:0000313" key="12">
    <source>
        <dbReference type="EMBL" id="KAK3490406.1"/>
    </source>
</evidence>
<dbReference type="GeneID" id="87875878"/>
<dbReference type="RefSeq" id="XP_062691589.1">
    <property type="nucleotide sequence ID" value="XM_062838256.1"/>
</dbReference>
<dbReference type="GO" id="GO:0045277">
    <property type="term" value="C:respiratory chain complex IV"/>
    <property type="evidence" value="ECO:0007669"/>
    <property type="project" value="InterPro"/>
</dbReference>
<keyword evidence="7 11" id="KW-1133">Transmembrane helix</keyword>
<dbReference type="PANTHER" id="PTHR13313">
    <property type="entry name" value="CYTOCHROME C OXIDASE SUBUNIT VIIC"/>
    <property type="match status" value="1"/>
</dbReference>
<organism evidence="12 13">
    <name type="scientific">Neurospora hispaniola</name>
    <dbReference type="NCBI Taxonomy" id="588809"/>
    <lineage>
        <taxon>Eukaryota</taxon>
        <taxon>Fungi</taxon>
        <taxon>Dikarya</taxon>
        <taxon>Ascomycota</taxon>
        <taxon>Pezizomycotina</taxon>
        <taxon>Sordariomycetes</taxon>
        <taxon>Sordariomycetidae</taxon>
        <taxon>Sordariales</taxon>
        <taxon>Sordariaceae</taxon>
        <taxon>Neurospora</taxon>
    </lineage>
</organism>
<comment type="subcellular location">
    <subcellularLocation>
        <location evidence="1">Mitochondrion inner membrane</location>
        <topology evidence="1">Single-pass membrane protein</topology>
    </subcellularLocation>
</comment>
<evidence type="ECO:0000256" key="9">
    <source>
        <dbReference type="ARBA" id="ARBA00023136"/>
    </source>
</evidence>
<comment type="caution">
    <text evidence="12">The sequence shown here is derived from an EMBL/GenBank/DDBJ whole genome shotgun (WGS) entry which is preliminary data.</text>
</comment>
<evidence type="ECO:0000256" key="7">
    <source>
        <dbReference type="ARBA" id="ARBA00022989"/>
    </source>
</evidence>
<evidence type="ECO:0000256" key="4">
    <source>
        <dbReference type="ARBA" id="ARBA00022692"/>
    </source>
</evidence>
<evidence type="ECO:0000256" key="2">
    <source>
        <dbReference type="ARBA" id="ARBA00004673"/>
    </source>
</evidence>
<dbReference type="Proteomes" id="UP001285908">
    <property type="component" value="Unassembled WGS sequence"/>
</dbReference>
<accession>A0AAJ0I5L7</accession>
<dbReference type="EMBL" id="JAULSX010000005">
    <property type="protein sequence ID" value="KAK3490406.1"/>
    <property type="molecule type" value="Genomic_DNA"/>
</dbReference>
<dbReference type="Gene3D" id="4.10.49.10">
    <property type="entry name" value="Cytochrome c oxidase subunit VIIc"/>
    <property type="match status" value="1"/>
</dbReference>
<keyword evidence="5" id="KW-0999">Mitochondrion inner membrane</keyword>
<gene>
    <name evidence="12" type="ORF">B0T23DRAFT_396580</name>
</gene>
<feature type="transmembrane region" description="Helical" evidence="11">
    <location>
        <begin position="58"/>
        <end position="83"/>
    </location>
</feature>
<evidence type="ECO:0000313" key="13">
    <source>
        <dbReference type="Proteomes" id="UP001285908"/>
    </source>
</evidence>
<comment type="similarity">
    <text evidence="3">Belongs to the cytochrome c oxidase VIIc family.</text>
</comment>
<protein>
    <recommendedName>
        <fullName evidence="10">Cytochrome c oxidase subunit 8, mitochondrial</fullName>
    </recommendedName>
</protein>
<evidence type="ECO:0000256" key="5">
    <source>
        <dbReference type="ARBA" id="ARBA00022792"/>
    </source>
</evidence>
<dbReference type="GO" id="GO:0006123">
    <property type="term" value="P:mitochondrial electron transport, cytochrome c to oxygen"/>
    <property type="evidence" value="ECO:0007669"/>
    <property type="project" value="InterPro"/>
</dbReference>
<keyword evidence="8" id="KW-0496">Mitochondrion</keyword>
<reference evidence="12 13" key="1">
    <citation type="journal article" date="2023" name="Mol. Phylogenet. Evol.">
        <title>Genome-scale phylogeny and comparative genomics of the fungal order Sordariales.</title>
        <authorList>
            <person name="Hensen N."/>
            <person name="Bonometti L."/>
            <person name="Westerberg I."/>
            <person name="Brannstrom I.O."/>
            <person name="Guillou S."/>
            <person name="Cros-Aarteil S."/>
            <person name="Calhoun S."/>
            <person name="Haridas S."/>
            <person name="Kuo A."/>
            <person name="Mondo S."/>
            <person name="Pangilinan J."/>
            <person name="Riley R."/>
            <person name="LaButti K."/>
            <person name="Andreopoulos B."/>
            <person name="Lipzen A."/>
            <person name="Chen C."/>
            <person name="Yan M."/>
            <person name="Daum C."/>
            <person name="Ng V."/>
            <person name="Clum A."/>
            <person name="Steindorff A."/>
            <person name="Ohm R.A."/>
            <person name="Martin F."/>
            <person name="Silar P."/>
            <person name="Natvig D.O."/>
            <person name="Lalanne C."/>
            <person name="Gautier V."/>
            <person name="Ament-Velasquez S.L."/>
            <person name="Kruys A."/>
            <person name="Hutchinson M.I."/>
            <person name="Powell A.J."/>
            <person name="Barry K."/>
            <person name="Miller A.N."/>
            <person name="Grigoriev I.V."/>
            <person name="Debuchy R."/>
            <person name="Gladieux P."/>
            <person name="Hiltunen Thoren M."/>
            <person name="Johannesson H."/>
        </authorList>
    </citation>
    <scope>NUCLEOTIDE SEQUENCE [LARGE SCALE GENOMIC DNA]</scope>
    <source>
        <strain evidence="12 13">FGSC 10403</strain>
    </source>
</reference>
<name>A0AAJ0I5L7_9PEZI</name>
<dbReference type="PANTHER" id="PTHR13313:SF0">
    <property type="entry name" value="CYTOCHROME C OXIDASE SUBUNIT 7C, MITOCHONDRIAL"/>
    <property type="match status" value="1"/>
</dbReference>
<dbReference type="Pfam" id="PF02935">
    <property type="entry name" value="COX7C"/>
    <property type="match status" value="1"/>
</dbReference>
<evidence type="ECO:0000256" key="6">
    <source>
        <dbReference type="ARBA" id="ARBA00022946"/>
    </source>
</evidence>
<evidence type="ECO:0000256" key="8">
    <source>
        <dbReference type="ARBA" id="ARBA00023128"/>
    </source>
</evidence>
<comment type="pathway">
    <text evidence="2">Energy metabolism; oxidative phosphorylation.</text>
</comment>
<keyword evidence="9 11" id="KW-0472">Membrane</keyword>
<dbReference type="InterPro" id="IPR036636">
    <property type="entry name" value="COX7C/Cox8_sf"/>
</dbReference>
<dbReference type="InterPro" id="IPR004202">
    <property type="entry name" value="COX7C/Cox8"/>
</dbReference>
<dbReference type="FunFam" id="4.10.49.10:FF:000001">
    <property type="entry name" value="Cytochrome c oxidase subunit 7C"/>
    <property type="match status" value="1"/>
</dbReference>
<evidence type="ECO:0000256" key="3">
    <source>
        <dbReference type="ARBA" id="ARBA00010514"/>
    </source>
</evidence>
<dbReference type="AlphaFoldDB" id="A0AAJ0I5L7"/>
<evidence type="ECO:0000256" key="10">
    <source>
        <dbReference type="ARBA" id="ARBA00071004"/>
    </source>
</evidence>
<dbReference type="GO" id="GO:0005743">
    <property type="term" value="C:mitochondrial inner membrane"/>
    <property type="evidence" value="ECO:0007669"/>
    <property type="project" value="UniProtKB-SubCell"/>
</dbReference>
<evidence type="ECO:0000256" key="11">
    <source>
        <dbReference type="SAM" id="Phobius"/>
    </source>
</evidence>
<evidence type="ECO:0000256" key="1">
    <source>
        <dbReference type="ARBA" id="ARBA00004434"/>
    </source>
</evidence>